<reference evidence="1" key="1">
    <citation type="submission" date="2014-09" db="EMBL/GenBank/DDBJ databases">
        <authorList>
            <person name="Magalhaes I.L.F."/>
            <person name="Oliveira U."/>
            <person name="Santos F.R."/>
            <person name="Vidigal T.H.D.A."/>
            <person name="Brescovit A.D."/>
            <person name="Santos A.J."/>
        </authorList>
    </citation>
    <scope>NUCLEOTIDE SEQUENCE</scope>
    <source>
        <tissue evidence="1">Shoot tissue taken approximately 20 cm above the soil surface</tissue>
    </source>
</reference>
<protein>
    <submittedName>
        <fullName evidence="1">Uncharacterized protein</fullName>
    </submittedName>
</protein>
<dbReference type="EMBL" id="GBRH01182711">
    <property type="protein sequence ID" value="JAE15185.1"/>
    <property type="molecule type" value="Transcribed_RNA"/>
</dbReference>
<proteinExistence type="predicted"/>
<sequence>MDSFTATQGMKPQKRKIDIFTCLWSLLRVPKPLVLMCMYLTMSHSISTLYKACIYMHAILTFDG</sequence>
<accession>A0A0A9FQS2</accession>
<organism evidence="1">
    <name type="scientific">Arundo donax</name>
    <name type="common">Giant reed</name>
    <name type="synonym">Donax arundinaceus</name>
    <dbReference type="NCBI Taxonomy" id="35708"/>
    <lineage>
        <taxon>Eukaryota</taxon>
        <taxon>Viridiplantae</taxon>
        <taxon>Streptophyta</taxon>
        <taxon>Embryophyta</taxon>
        <taxon>Tracheophyta</taxon>
        <taxon>Spermatophyta</taxon>
        <taxon>Magnoliopsida</taxon>
        <taxon>Liliopsida</taxon>
        <taxon>Poales</taxon>
        <taxon>Poaceae</taxon>
        <taxon>PACMAD clade</taxon>
        <taxon>Arundinoideae</taxon>
        <taxon>Arundineae</taxon>
        <taxon>Arundo</taxon>
    </lineage>
</organism>
<evidence type="ECO:0000313" key="1">
    <source>
        <dbReference type="EMBL" id="JAE15185.1"/>
    </source>
</evidence>
<dbReference type="AlphaFoldDB" id="A0A0A9FQS2"/>
<reference evidence="1" key="2">
    <citation type="journal article" date="2015" name="Data Brief">
        <title>Shoot transcriptome of the giant reed, Arundo donax.</title>
        <authorList>
            <person name="Barrero R.A."/>
            <person name="Guerrero F.D."/>
            <person name="Moolhuijzen P."/>
            <person name="Goolsby J.A."/>
            <person name="Tidwell J."/>
            <person name="Bellgard S.E."/>
            <person name="Bellgard M.I."/>
        </authorList>
    </citation>
    <scope>NUCLEOTIDE SEQUENCE</scope>
    <source>
        <tissue evidence="1">Shoot tissue taken approximately 20 cm above the soil surface</tissue>
    </source>
</reference>
<name>A0A0A9FQS2_ARUDO</name>